<evidence type="ECO:0000259" key="1">
    <source>
        <dbReference type="Pfam" id="PF06378"/>
    </source>
</evidence>
<dbReference type="AlphaFoldDB" id="A0A9X9R0J0"/>
<dbReference type="Proteomes" id="UP000626795">
    <property type="component" value="Unassembled WGS sequence"/>
</dbReference>
<keyword evidence="3" id="KW-1185">Reference proteome</keyword>
<name>A0A9X9R0J0_NEISU</name>
<comment type="caution">
    <text evidence="2">The sequence shown here is derived from an EMBL/GenBank/DDBJ whole genome shotgun (WGS) entry which is preliminary data.</text>
</comment>
<gene>
    <name evidence="2" type="ORF">ONOEEDHL_01133</name>
</gene>
<feature type="domain" description="SSAP RNA binding" evidence="1">
    <location>
        <begin position="7"/>
        <end position="131"/>
    </location>
</feature>
<proteinExistence type="predicted"/>
<dbReference type="InterPro" id="IPR009425">
    <property type="entry name" value="DSRM_SSAP"/>
</dbReference>
<reference evidence="2" key="1">
    <citation type="submission" date="2019-05" db="EMBL/GenBank/DDBJ databases">
        <authorList>
            <person name="Hibberd M."/>
        </authorList>
    </citation>
    <scope>NUCLEOTIDE SEQUENCE</scope>
    <source>
        <strain evidence="2">Neisseria_subflava_BgEED23</strain>
    </source>
</reference>
<protein>
    <recommendedName>
        <fullName evidence="1">SSAP RNA binding domain-containing protein</fullName>
    </recommendedName>
</protein>
<sequence>MSFPQEVWKTLSAVNVNDKVEKKNGLSYLSWAWAWQTLMEHYPESSFEMHPEKFFSDGTAEVGVTVTVKKDDQSISRYMWLPVIDHRNKAIQNPNSFDINKNKMRCLVKCLGMFGLGLYIYAGEDLPEAEKNPPFDLAAYEKAVAEAQTEDELKQIFADAWKHTDGNLRAKVKDVYENRKADFKEEA</sequence>
<organism evidence="2 3">
    <name type="scientific">Neisseria subflava</name>
    <dbReference type="NCBI Taxonomy" id="28449"/>
    <lineage>
        <taxon>Bacteria</taxon>
        <taxon>Pseudomonadati</taxon>
        <taxon>Pseudomonadota</taxon>
        <taxon>Betaproteobacteria</taxon>
        <taxon>Neisseriales</taxon>
        <taxon>Neisseriaceae</taxon>
        <taxon>Neisseria</taxon>
    </lineage>
</organism>
<evidence type="ECO:0000313" key="2">
    <source>
        <dbReference type="EMBL" id="VTY10041.1"/>
    </source>
</evidence>
<dbReference type="RefSeq" id="WP_204788840.1">
    <property type="nucleotide sequence ID" value="NZ_CABFLZ010000049.1"/>
</dbReference>
<evidence type="ECO:0000313" key="3">
    <source>
        <dbReference type="Proteomes" id="UP000626795"/>
    </source>
</evidence>
<dbReference type="EMBL" id="CABFLZ010000049">
    <property type="protein sequence ID" value="VTY10041.1"/>
    <property type="molecule type" value="Genomic_DNA"/>
</dbReference>
<accession>A0A9X9R0J0</accession>
<dbReference type="Pfam" id="PF06378">
    <property type="entry name" value="SSAP_Sak"/>
    <property type="match status" value="1"/>
</dbReference>